<feature type="domain" description="SGNH hydrolase-type esterase" evidence="3">
    <location>
        <begin position="191"/>
        <end position="347"/>
    </location>
</feature>
<dbReference type="PANTHER" id="PTHR43695">
    <property type="entry name" value="PUTATIVE (AFU_ORTHOLOGUE AFUA_2G17250)-RELATED"/>
    <property type="match status" value="1"/>
</dbReference>
<dbReference type="Proteomes" id="UP000007364">
    <property type="component" value="Unassembled WGS sequence"/>
</dbReference>
<dbReference type="Gene3D" id="2.60.120.430">
    <property type="entry name" value="Galactose-binding lectin"/>
    <property type="match status" value="1"/>
</dbReference>
<proteinExistence type="inferred from homology"/>
<gene>
    <name evidence="4" type="ORF">I215_02148</name>
</gene>
<dbReference type="Pfam" id="PF13472">
    <property type="entry name" value="Lipase_GDSL_2"/>
    <property type="match status" value="1"/>
</dbReference>
<comment type="caution">
    <text evidence="4">The sequence shown here is derived from an EMBL/GenBank/DDBJ whole genome shotgun (WGS) entry which is preliminary data.</text>
</comment>
<dbReference type="eggNOG" id="COG2755">
    <property type="taxonomic scope" value="Bacteria"/>
</dbReference>
<comment type="similarity">
    <text evidence="1">Belongs to the 'GDSL' lipolytic enzyme family.</text>
</comment>
<keyword evidence="2" id="KW-0378">Hydrolase</keyword>
<evidence type="ECO:0000256" key="2">
    <source>
        <dbReference type="ARBA" id="ARBA00022801"/>
    </source>
</evidence>
<dbReference type="InterPro" id="IPR037459">
    <property type="entry name" value="RhgT-like"/>
</dbReference>
<dbReference type="InterPro" id="IPR036514">
    <property type="entry name" value="SGNH_hydro_sf"/>
</dbReference>
<keyword evidence="5" id="KW-1185">Reference proteome</keyword>
<dbReference type="AlphaFoldDB" id="K2Q673"/>
<reference evidence="4 5" key="1">
    <citation type="journal article" date="2012" name="J. Bacteriol.">
        <title>Genome Sequence of Galbibacter marinum Type Strain ck-I2-15.</title>
        <authorList>
            <person name="Lai Q."/>
            <person name="Li C."/>
            <person name="Shao Z."/>
        </authorList>
    </citation>
    <scope>NUCLEOTIDE SEQUENCE [LARGE SCALE GENOMIC DNA]</scope>
    <source>
        <strain evidence="5">ck-I2-15</strain>
    </source>
</reference>
<evidence type="ECO:0000256" key="1">
    <source>
        <dbReference type="ARBA" id="ARBA00008668"/>
    </source>
</evidence>
<accession>K2Q673</accession>
<dbReference type="STRING" id="555500.I215_02148"/>
<dbReference type="OrthoDB" id="9807041at2"/>
<protein>
    <submittedName>
        <fullName evidence="4">Carbohydrate esterase family 12 protein</fullName>
    </submittedName>
</protein>
<dbReference type="InterPro" id="IPR013830">
    <property type="entry name" value="SGNH_hydro"/>
</dbReference>
<dbReference type="PATRIC" id="fig|555500.3.peg.449"/>
<dbReference type="PANTHER" id="PTHR43695:SF1">
    <property type="entry name" value="RHAMNOGALACTURONAN ACETYLESTERASE"/>
    <property type="match status" value="1"/>
</dbReference>
<sequence>MYAKNKGFLGLAFIFCCSVFGQHQKPIEWAFQFGTQPLKQEHYTSVSSTEQYREQGYGFDFNSIDAVQMHKKGMIADSSIYFSVSLPAGNYLVSMVFGSEYSPSVNSVKAESKRLMVNQLRLKKGQYKTSEFVVHLQTKKIDSTHNINLKPRDENALNWDTKLSFEFLKGTAVTHLLIHELNEVPTLFLAGDSTVADQDLSPWASWGQFITQYMQPSIVVANYAASGASLSSFKARKRWDKILHLIKQGDYVMIEFGHNDQKIKNEGSGPWSSYSDLLTYYVESARAKGGIPILLTPLQRRVFNKTKGIKPTHGDYPAAVRAVANSLSVPLIDLTEISTALYESWGVDDSKNAFVHYPENSFPGQKKALADNTHFNDFGAHEIALCVIQGVKELDLVLKRHLKPLPRYNPKSPGSIKNWTLPMSARFEVIKPEGN</sequence>
<dbReference type="SUPFAM" id="SSF49785">
    <property type="entry name" value="Galactose-binding domain-like"/>
    <property type="match status" value="1"/>
</dbReference>
<evidence type="ECO:0000313" key="4">
    <source>
        <dbReference type="EMBL" id="EKF56286.1"/>
    </source>
</evidence>
<dbReference type="Gene3D" id="3.40.50.1110">
    <property type="entry name" value="SGNH hydrolase"/>
    <property type="match status" value="1"/>
</dbReference>
<dbReference type="GO" id="GO:0016788">
    <property type="term" value="F:hydrolase activity, acting on ester bonds"/>
    <property type="evidence" value="ECO:0007669"/>
    <property type="project" value="UniProtKB-ARBA"/>
</dbReference>
<dbReference type="SUPFAM" id="SSF52266">
    <property type="entry name" value="SGNH hydrolase"/>
    <property type="match status" value="1"/>
</dbReference>
<dbReference type="RefSeq" id="WP_008990305.1">
    <property type="nucleotide sequence ID" value="NZ_AMSG01000002.1"/>
</dbReference>
<dbReference type="InterPro" id="IPR008979">
    <property type="entry name" value="Galactose-bd-like_sf"/>
</dbReference>
<evidence type="ECO:0000313" key="5">
    <source>
        <dbReference type="Proteomes" id="UP000007364"/>
    </source>
</evidence>
<dbReference type="EMBL" id="AMSG01000002">
    <property type="protein sequence ID" value="EKF56286.1"/>
    <property type="molecule type" value="Genomic_DNA"/>
</dbReference>
<name>K2Q673_9FLAO</name>
<evidence type="ECO:0000259" key="3">
    <source>
        <dbReference type="Pfam" id="PF13472"/>
    </source>
</evidence>
<organism evidence="4 5">
    <name type="scientific">Galbibacter marinus</name>
    <dbReference type="NCBI Taxonomy" id="555500"/>
    <lineage>
        <taxon>Bacteria</taxon>
        <taxon>Pseudomonadati</taxon>
        <taxon>Bacteroidota</taxon>
        <taxon>Flavobacteriia</taxon>
        <taxon>Flavobacteriales</taxon>
        <taxon>Flavobacteriaceae</taxon>
        <taxon>Galbibacter</taxon>
    </lineage>
</organism>
<dbReference type="CDD" id="cd01821">
    <property type="entry name" value="Rhamnogalacturan_acetylesterase_like"/>
    <property type="match status" value="1"/>
</dbReference>